<dbReference type="EMBL" id="LN736372">
    <property type="protein sequence ID" value="CEP64813.1"/>
    <property type="molecule type" value="Genomic_DNA"/>
</dbReference>
<gene>
    <name evidence="4" type="ORF">LALA0_S13e03576g</name>
</gene>
<evidence type="ECO:0000259" key="2">
    <source>
        <dbReference type="Pfam" id="PF08639"/>
    </source>
</evidence>
<dbReference type="Pfam" id="PF18523">
    <property type="entry name" value="Sld3_N"/>
    <property type="match status" value="1"/>
</dbReference>
<dbReference type="OrthoDB" id="5395343at2759"/>
<dbReference type="HOGENOM" id="CLU_409479_0_0_1"/>
<dbReference type="Gene3D" id="1.20.58.2130">
    <property type="match status" value="1"/>
</dbReference>
<dbReference type="RefSeq" id="XP_022631014.1">
    <property type="nucleotide sequence ID" value="XM_022773833.1"/>
</dbReference>
<dbReference type="InterPro" id="IPR013948">
    <property type="entry name" value="DNA_replication_reg_Sld3_C"/>
</dbReference>
<keyword evidence="5" id="KW-1185">Reference proteome</keyword>
<feature type="compositionally biased region" description="Polar residues" evidence="1">
    <location>
        <begin position="672"/>
        <end position="687"/>
    </location>
</feature>
<dbReference type="PANTHER" id="PTHR28067">
    <property type="entry name" value="DNA REPLICATION REGULATOR SLD3"/>
    <property type="match status" value="1"/>
</dbReference>
<dbReference type="InterPro" id="IPR042511">
    <property type="entry name" value="Sld3"/>
</dbReference>
<sequence length="714" mass="80787">MDFDGNSEKSFLPEDFSSKIGSNDLNGMTFVGSHLIIPESLIDYSNAPILIEESEFPSELHEALSRAPKSSKHVFRLPNRCPSQWHVLENYINQHWVLWRLRGPPASPPNEFAGFEIRKMSTTPSYISYSHWLEYKLPDFLGLWGEERHLQTKESSELMGEVRMRPRRNGKAIKYRYHKDKNSPLLDPGNYLRRKYYEALFSPRVPLAYFVKSNLVRTNLLSQGSGHKDGVSYQMHLAELALEIEEFDRRQEEGLLQVDFACGIASEVRSNSLDKLGHLITSGVSDVITDLVLIFKVREIKLQIVLLLELISLSGLDSGLDHFEQKYERRLKTRIKKLAASRIPSRRRTRKKLAMHTNTQQLDYCEKLDVFVDKLCIVEAMLLTDASIQKNSPKKSEGDALSSTRELKKNLLDPEKEDSVAGLITYVLIPYFMKKVPHAVAFISRKIKGPQFEALPKNDKSQVKSGASKFKSSEQVQVLDSSEEFSDSSVYDKEKSRQSSKLYKRVSLPRRVPLPNLRSDSQLSEILDMETGNAKKYASATRGSSDVFIHKLQKRQLPASDLVLESDLGVNRSKSDLALLDETSRLKGTSLTTTFQRTTRRKVEPRRLVPSSHKVPSVQVEATPFGKKATDPTARTSNPAIIESPLRSIATASSEIVLVSRRICPVVTPSKSVSESHLQVPSTNVKSLTRGAEDHGFSQPPVKRKVRRRLFAPD</sequence>
<feature type="domain" description="DNA replication regulator Sld3 C-terminal" evidence="2">
    <location>
        <begin position="285"/>
        <end position="681"/>
    </location>
</feature>
<feature type="region of interest" description="Disordered" evidence="1">
    <location>
        <begin position="672"/>
        <end position="714"/>
    </location>
</feature>
<evidence type="ECO:0000313" key="4">
    <source>
        <dbReference type="EMBL" id="CEP64813.1"/>
    </source>
</evidence>
<dbReference type="InterPro" id="IPR041393">
    <property type="entry name" value="Sld3_N"/>
</dbReference>
<organism evidence="4 5">
    <name type="scientific">Lachancea lanzarotensis</name>
    <dbReference type="NCBI Taxonomy" id="1245769"/>
    <lineage>
        <taxon>Eukaryota</taxon>
        <taxon>Fungi</taxon>
        <taxon>Dikarya</taxon>
        <taxon>Ascomycota</taxon>
        <taxon>Saccharomycotina</taxon>
        <taxon>Saccharomycetes</taxon>
        <taxon>Saccharomycetales</taxon>
        <taxon>Saccharomycetaceae</taxon>
        <taxon>Lachancea</taxon>
    </lineage>
</organism>
<accession>A0A0C7NGH4</accession>
<dbReference type="GeneID" id="34688380"/>
<dbReference type="GO" id="GO:0006270">
    <property type="term" value="P:DNA replication initiation"/>
    <property type="evidence" value="ECO:0007669"/>
    <property type="project" value="InterPro"/>
</dbReference>
<dbReference type="Proteomes" id="UP000054304">
    <property type="component" value="Unassembled WGS sequence"/>
</dbReference>
<feature type="domain" description="DNA replication regulator Sld3 C-terminal" evidence="2">
    <location>
        <begin position="189"/>
        <end position="257"/>
    </location>
</feature>
<dbReference type="AlphaFoldDB" id="A0A0C7NGH4"/>
<name>A0A0C7NGH4_9SACH</name>
<evidence type="ECO:0000313" key="5">
    <source>
        <dbReference type="Proteomes" id="UP000054304"/>
    </source>
</evidence>
<evidence type="ECO:0000256" key="1">
    <source>
        <dbReference type="SAM" id="MobiDB-lite"/>
    </source>
</evidence>
<reference evidence="4 5" key="1">
    <citation type="submission" date="2014-12" db="EMBL/GenBank/DDBJ databases">
        <authorList>
            <person name="Neuveglise Cecile"/>
        </authorList>
    </citation>
    <scope>NUCLEOTIDE SEQUENCE [LARGE SCALE GENOMIC DNA]</scope>
    <source>
        <strain evidence="4 5">CBS 12615</strain>
    </source>
</reference>
<dbReference type="STRING" id="1245769.A0A0C7NGH4"/>
<dbReference type="PANTHER" id="PTHR28067:SF1">
    <property type="entry name" value="DNA REPLICATION REGULATOR SLD3"/>
    <property type="match status" value="1"/>
</dbReference>
<protein>
    <submittedName>
        <fullName evidence="4">LALA0S13e03576g1_1</fullName>
    </submittedName>
</protein>
<proteinExistence type="predicted"/>
<feature type="compositionally biased region" description="Basic residues" evidence="1">
    <location>
        <begin position="702"/>
        <end position="714"/>
    </location>
</feature>
<evidence type="ECO:0000259" key="3">
    <source>
        <dbReference type="Pfam" id="PF18523"/>
    </source>
</evidence>
<feature type="domain" description="Sld3 N-terminal" evidence="3">
    <location>
        <begin position="30"/>
        <end position="146"/>
    </location>
</feature>
<dbReference type="GO" id="GO:0031261">
    <property type="term" value="C:DNA replication preinitiation complex"/>
    <property type="evidence" value="ECO:0007669"/>
    <property type="project" value="TreeGrafter"/>
</dbReference>
<dbReference type="Pfam" id="PF08639">
    <property type="entry name" value="Sld3_STD"/>
    <property type="match status" value="2"/>
</dbReference>